<evidence type="ECO:0000313" key="2">
    <source>
        <dbReference type="Proteomes" id="UP001165960"/>
    </source>
</evidence>
<keyword evidence="2" id="KW-1185">Reference proteome</keyword>
<name>A0ACC2RWZ4_9FUNG</name>
<protein>
    <submittedName>
        <fullName evidence="1">Uncharacterized protein</fullName>
    </submittedName>
</protein>
<accession>A0ACC2RWZ4</accession>
<dbReference type="Proteomes" id="UP001165960">
    <property type="component" value="Unassembled WGS sequence"/>
</dbReference>
<gene>
    <name evidence="1" type="ORF">DSO57_1013047</name>
</gene>
<comment type="caution">
    <text evidence="1">The sequence shown here is derived from an EMBL/GenBank/DDBJ whole genome shotgun (WGS) entry which is preliminary data.</text>
</comment>
<organism evidence="1 2">
    <name type="scientific">Entomophthora muscae</name>
    <dbReference type="NCBI Taxonomy" id="34485"/>
    <lineage>
        <taxon>Eukaryota</taxon>
        <taxon>Fungi</taxon>
        <taxon>Fungi incertae sedis</taxon>
        <taxon>Zoopagomycota</taxon>
        <taxon>Entomophthoromycotina</taxon>
        <taxon>Entomophthoromycetes</taxon>
        <taxon>Entomophthorales</taxon>
        <taxon>Entomophthoraceae</taxon>
        <taxon>Entomophthora</taxon>
    </lineage>
</organism>
<sequence>MLSPGAEHNKIVLTTWAASPLVTPFPRTFSGPSPFVSEVPKQPKVSSTPLEKDITNAPSTPMVLVLSPGPSWAPFQIFYLDYKQACAAARSLLHSGTVVSKLQAQPTIKVQNK</sequence>
<reference evidence="1" key="1">
    <citation type="submission" date="2022-04" db="EMBL/GenBank/DDBJ databases">
        <title>Genome of the entomopathogenic fungus Entomophthora muscae.</title>
        <authorList>
            <person name="Elya C."/>
            <person name="Lovett B.R."/>
            <person name="Lee E."/>
            <person name="Macias A.M."/>
            <person name="Hajek A.E."/>
            <person name="De Bivort B.L."/>
            <person name="Kasson M.T."/>
            <person name="De Fine Licht H.H."/>
            <person name="Stajich J.E."/>
        </authorList>
    </citation>
    <scope>NUCLEOTIDE SEQUENCE</scope>
    <source>
        <strain evidence="1">Berkeley</strain>
    </source>
</reference>
<proteinExistence type="predicted"/>
<evidence type="ECO:0000313" key="1">
    <source>
        <dbReference type="EMBL" id="KAJ9054561.1"/>
    </source>
</evidence>
<dbReference type="EMBL" id="QTSX02006437">
    <property type="protein sequence ID" value="KAJ9054561.1"/>
    <property type="molecule type" value="Genomic_DNA"/>
</dbReference>